<dbReference type="AlphaFoldDB" id="A0A8H3J7J7"/>
<dbReference type="EMBL" id="CAJPDR010000739">
    <property type="protein sequence ID" value="CAF9942291.1"/>
    <property type="molecule type" value="Genomic_DNA"/>
</dbReference>
<dbReference type="SUPFAM" id="SSF51735">
    <property type="entry name" value="NAD(P)-binding Rossmann-fold domains"/>
    <property type="match status" value="1"/>
</dbReference>
<accession>A0A8H3J7J7</accession>
<name>A0A8H3J7J7_9LECA</name>
<sequence length="259" mass="28675">MPTTRQVIALAGVGDLGRYVSEELLASSHFESVILTRGSGQPWFTELGISIHKTDYTVPSILSILDTTHATTLISFINDLTPTYITTHAALLSACRQSATCKRLIPSEWIGDSETYPLKPDYYAKSREPFRQMLKEQKEVEWTLFNIGWLADYFLPKEHTYMKPVPLEFPVDANGWRAHVRGTGDEGQSWTCARDVARAVVELCKANEPPHASDPQNAGGHTTFVYDKLKYGRLDAGTDGGGHGDGMLGLSPKEDIETT</sequence>
<evidence type="ECO:0008006" key="7">
    <source>
        <dbReference type="Google" id="ProtNLM"/>
    </source>
</evidence>
<dbReference type="GO" id="GO:0016491">
    <property type="term" value="F:oxidoreductase activity"/>
    <property type="evidence" value="ECO:0007669"/>
    <property type="project" value="UniProtKB-KW"/>
</dbReference>
<evidence type="ECO:0000256" key="3">
    <source>
        <dbReference type="ARBA" id="ARBA00023002"/>
    </source>
</evidence>
<evidence type="ECO:0000256" key="1">
    <source>
        <dbReference type="ARBA" id="ARBA00005725"/>
    </source>
</evidence>
<evidence type="ECO:0000313" key="5">
    <source>
        <dbReference type="EMBL" id="CAF9942291.1"/>
    </source>
</evidence>
<dbReference type="Gene3D" id="3.40.50.720">
    <property type="entry name" value="NAD(P)-binding Rossmann-like Domain"/>
    <property type="match status" value="1"/>
</dbReference>
<protein>
    <recommendedName>
        <fullName evidence="7">NAD(P)-binding domain-containing protein</fullName>
    </recommendedName>
</protein>
<feature type="region of interest" description="Disordered" evidence="4">
    <location>
        <begin position="240"/>
        <end position="259"/>
    </location>
</feature>
<keyword evidence="2" id="KW-0521">NADP</keyword>
<proteinExistence type="inferred from homology"/>
<evidence type="ECO:0000313" key="6">
    <source>
        <dbReference type="Proteomes" id="UP000664203"/>
    </source>
</evidence>
<dbReference type="Proteomes" id="UP000664203">
    <property type="component" value="Unassembled WGS sequence"/>
</dbReference>
<dbReference type="PANTHER" id="PTHR47706:SF4">
    <property type="entry name" value="NMRA-LIKE DOMAIN-CONTAINING PROTEIN"/>
    <property type="match status" value="1"/>
</dbReference>
<dbReference type="InterPro" id="IPR051609">
    <property type="entry name" value="NmrA/Isoflavone_reductase-like"/>
</dbReference>
<keyword evidence="3" id="KW-0560">Oxidoreductase</keyword>
<reference evidence="5" key="1">
    <citation type="submission" date="2021-03" db="EMBL/GenBank/DDBJ databases">
        <authorList>
            <person name="Tagirdzhanova G."/>
        </authorList>
    </citation>
    <scope>NUCLEOTIDE SEQUENCE</scope>
</reference>
<dbReference type="PANTHER" id="PTHR47706">
    <property type="entry name" value="NMRA-LIKE FAMILY PROTEIN"/>
    <property type="match status" value="1"/>
</dbReference>
<organism evidence="5 6">
    <name type="scientific">Alectoria fallacina</name>
    <dbReference type="NCBI Taxonomy" id="1903189"/>
    <lineage>
        <taxon>Eukaryota</taxon>
        <taxon>Fungi</taxon>
        <taxon>Dikarya</taxon>
        <taxon>Ascomycota</taxon>
        <taxon>Pezizomycotina</taxon>
        <taxon>Lecanoromycetes</taxon>
        <taxon>OSLEUM clade</taxon>
        <taxon>Lecanoromycetidae</taxon>
        <taxon>Lecanorales</taxon>
        <taxon>Lecanorineae</taxon>
        <taxon>Parmeliaceae</taxon>
        <taxon>Alectoria</taxon>
    </lineage>
</organism>
<keyword evidence="6" id="KW-1185">Reference proteome</keyword>
<comment type="similarity">
    <text evidence="1">Belongs to the NmrA-type oxidoreductase family. Isoflavone reductase subfamily.</text>
</comment>
<evidence type="ECO:0000256" key="2">
    <source>
        <dbReference type="ARBA" id="ARBA00022857"/>
    </source>
</evidence>
<dbReference type="InterPro" id="IPR036291">
    <property type="entry name" value="NAD(P)-bd_dom_sf"/>
</dbReference>
<comment type="caution">
    <text evidence="5">The sequence shown here is derived from an EMBL/GenBank/DDBJ whole genome shotgun (WGS) entry which is preliminary data.</text>
</comment>
<evidence type="ECO:0000256" key="4">
    <source>
        <dbReference type="SAM" id="MobiDB-lite"/>
    </source>
</evidence>
<gene>
    <name evidence="5" type="ORF">ALECFALPRED_009645</name>
</gene>
<dbReference type="OrthoDB" id="419598at2759"/>